<accession>A0AAV9GTW7</accession>
<reference evidence="2" key="1">
    <citation type="journal article" date="2023" name="Mol. Phylogenet. Evol.">
        <title>Genome-scale phylogeny and comparative genomics of the fungal order Sordariales.</title>
        <authorList>
            <person name="Hensen N."/>
            <person name="Bonometti L."/>
            <person name="Westerberg I."/>
            <person name="Brannstrom I.O."/>
            <person name="Guillou S."/>
            <person name="Cros-Aarteil S."/>
            <person name="Calhoun S."/>
            <person name="Haridas S."/>
            <person name="Kuo A."/>
            <person name="Mondo S."/>
            <person name="Pangilinan J."/>
            <person name="Riley R."/>
            <person name="LaButti K."/>
            <person name="Andreopoulos B."/>
            <person name="Lipzen A."/>
            <person name="Chen C."/>
            <person name="Yan M."/>
            <person name="Daum C."/>
            <person name="Ng V."/>
            <person name="Clum A."/>
            <person name="Steindorff A."/>
            <person name="Ohm R.A."/>
            <person name="Martin F."/>
            <person name="Silar P."/>
            <person name="Natvig D.O."/>
            <person name="Lalanne C."/>
            <person name="Gautier V."/>
            <person name="Ament-Velasquez S.L."/>
            <person name="Kruys A."/>
            <person name="Hutchinson M.I."/>
            <person name="Powell A.J."/>
            <person name="Barry K."/>
            <person name="Miller A.N."/>
            <person name="Grigoriev I.V."/>
            <person name="Debuchy R."/>
            <person name="Gladieux P."/>
            <person name="Hiltunen Thoren M."/>
            <person name="Johannesson H."/>
        </authorList>
    </citation>
    <scope>NUCLEOTIDE SEQUENCE</scope>
    <source>
        <strain evidence="2">PSN243</strain>
    </source>
</reference>
<dbReference type="AlphaFoldDB" id="A0AAV9GTW7"/>
<proteinExistence type="predicted"/>
<name>A0AAV9GTW7_9PEZI</name>
<protein>
    <recommendedName>
        <fullName evidence="4">RING-type E3 ubiquitin transferase</fullName>
    </recommendedName>
</protein>
<feature type="compositionally biased region" description="Basic and acidic residues" evidence="1">
    <location>
        <begin position="382"/>
        <end position="400"/>
    </location>
</feature>
<evidence type="ECO:0000256" key="1">
    <source>
        <dbReference type="SAM" id="MobiDB-lite"/>
    </source>
</evidence>
<feature type="compositionally biased region" description="Gly residues" evidence="1">
    <location>
        <begin position="560"/>
        <end position="572"/>
    </location>
</feature>
<comment type="caution">
    <text evidence="2">The sequence shown here is derived from an EMBL/GenBank/DDBJ whole genome shotgun (WGS) entry which is preliminary data.</text>
</comment>
<feature type="compositionally biased region" description="Polar residues" evidence="1">
    <location>
        <begin position="261"/>
        <end position="271"/>
    </location>
</feature>
<feature type="compositionally biased region" description="Basic residues" evidence="1">
    <location>
        <begin position="1"/>
        <end position="13"/>
    </location>
</feature>
<evidence type="ECO:0008006" key="4">
    <source>
        <dbReference type="Google" id="ProtNLM"/>
    </source>
</evidence>
<dbReference type="InterPro" id="IPR036390">
    <property type="entry name" value="WH_DNA-bd_sf"/>
</dbReference>
<dbReference type="Proteomes" id="UP001321760">
    <property type="component" value="Unassembled WGS sequence"/>
</dbReference>
<evidence type="ECO:0000313" key="2">
    <source>
        <dbReference type="EMBL" id="KAK4451766.1"/>
    </source>
</evidence>
<feature type="compositionally biased region" description="Low complexity" evidence="1">
    <location>
        <begin position="316"/>
        <end position="348"/>
    </location>
</feature>
<dbReference type="InterPro" id="IPR042065">
    <property type="entry name" value="E3_ELL-like"/>
</dbReference>
<organism evidence="2 3">
    <name type="scientific">Podospora aff. communis PSN243</name>
    <dbReference type="NCBI Taxonomy" id="3040156"/>
    <lineage>
        <taxon>Eukaryota</taxon>
        <taxon>Fungi</taxon>
        <taxon>Dikarya</taxon>
        <taxon>Ascomycota</taxon>
        <taxon>Pezizomycotina</taxon>
        <taxon>Sordariomycetes</taxon>
        <taxon>Sordariomycetidae</taxon>
        <taxon>Sordariales</taxon>
        <taxon>Podosporaceae</taxon>
        <taxon>Podospora</taxon>
    </lineage>
</organism>
<dbReference type="EMBL" id="MU865927">
    <property type="protein sequence ID" value="KAK4451766.1"/>
    <property type="molecule type" value="Genomic_DNA"/>
</dbReference>
<sequence>MSIFRQPKHKPKAPRAPLKEKPGSRALASKPSVSTPRLAAVPDRDLGLADDDEALANLKNSLAKQQAEKRENASTIIDGPISTKGGKGLQAKSKLLGTQINNAARSHPGSPAFAPVGSPLLAATGTPSQDLLKQHRYPIIHELAVSDHTFDELFKKYDAGSEAEFSTALHKVAEFVDNSQKWTLKRAYWKDLDVQEYDYKSPDDRQKAIDNAIRQYDRMRIGVSDPVWQKLLPKAERNKGICLSKLQAAIANKGSVPKINVSKTDASSVSGADSEKDDSTSSGAKKGKGGEPMSRSSSQTKKKLSASEAQAKRLLSNSKKPAPAAKASPKVSPTKAAAPAKATAASKNPRVKSKEFVSDSDSDNDEVPLSSSMPKPVTAPKPIERVVGKPKVKERVKEPAVQKPKSTLAARPTPTENERDTIRAQAPAAKTIRAPVKRQREVEEDDSSSSGAPLLSKRQKPEAKTQVTQVGNSLKQRTASDASQNSRATTSANSLAKSKNTSPMKSSPLATSPPTNASELEHDRLATARDHGRGRDRERNIDRERDTIVSRAGSSTGSSTGSGVGGGSGGSSSNGISKKRPADSSSSPEGRLKRQRISNEVIENANRFKTFYDCYAALHREIEELGEHRSEADVADLTEMRDRLLDLKVKIYRQAGVVEGF</sequence>
<feature type="region of interest" description="Disordered" evidence="1">
    <location>
        <begin position="63"/>
        <end position="88"/>
    </location>
</feature>
<dbReference type="Gene3D" id="1.10.10.2670">
    <property type="entry name" value="E3 ubiquitin-protein ligase"/>
    <property type="match status" value="1"/>
</dbReference>
<feature type="compositionally biased region" description="Polar residues" evidence="1">
    <location>
        <begin position="465"/>
        <end position="518"/>
    </location>
</feature>
<evidence type="ECO:0000313" key="3">
    <source>
        <dbReference type="Proteomes" id="UP001321760"/>
    </source>
</evidence>
<feature type="compositionally biased region" description="Basic and acidic residues" evidence="1">
    <location>
        <begin position="519"/>
        <end position="548"/>
    </location>
</feature>
<feature type="region of interest" description="Disordered" evidence="1">
    <location>
        <begin position="1"/>
        <end position="45"/>
    </location>
</feature>
<gene>
    <name evidence="2" type="ORF">QBC34DRAFT_53272</name>
</gene>
<feature type="region of interest" description="Disordered" evidence="1">
    <location>
        <begin position="261"/>
        <end position="598"/>
    </location>
</feature>
<dbReference type="SUPFAM" id="SSF46785">
    <property type="entry name" value="Winged helix' DNA-binding domain"/>
    <property type="match status" value="1"/>
</dbReference>
<keyword evidence="3" id="KW-1185">Reference proteome</keyword>
<reference evidence="2" key="2">
    <citation type="submission" date="2023-05" db="EMBL/GenBank/DDBJ databases">
        <authorList>
            <consortium name="Lawrence Berkeley National Laboratory"/>
            <person name="Steindorff A."/>
            <person name="Hensen N."/>
            <person name="Bonometti L."/>
            <person name="Westerberg I."/>
            <person name="Brannstrom I.O."/>
            <person name="Guillou S."/>
            <person name="Cros-Aarteil S."/>
            <person name="Calhoun S."/>
            <person name="Haridas S."/>
            <person name="Kuo A."/>
            <person name="Mondo S."/>
            <person name="Pangilinan J."/>
            <person name="Riley R."/>
            <person name="Labutti K."/>
            <person name="Andreopoulos B."/>
            <person name="Lipzen A."/>
            <person name="Chen C."/>
            <person name="Yanf M."/>
            <person name="Daum C."/>
            <person name="Ng V."/>
            <person name="Clum A."/>
            <person name="Ohm R."/>
            <person name="Martin F."/>
            <person name="Silar P."/>
            <person name="Natvig D."/>
            <person name="Lalanne C."/>
            <person name="Gautier V."/>
            <person name="Ament-Velasquez S.L."/>
            <person name="Kruys A."/>
            <person name="Hutchinson M.I."/>
            <person name="Powell A.J."/>
            <person name="Barry K."/>
            <person name="Miller A.N."/>
            <person name="Grigoriev I.V."/>
            <person name="Debuchy R."/>
            <person name="Gladieux P."/>
            <person name="Thoren M.H."/>
            <person name="Johannesson H."/>
        </authorList>
    </citation>
    <scope>NUCLEOTIDE SEQUENCE</scope>
    <source>
        <strain evidence="2">PSN243</strain>
    </source>
</reference>